<keyword evidence="4" id="KW-1185">Reference proteome</keyword>
<dbReference type="AlphaFoldDB" id="A0A0C2V581"/>
<gene>
    <name evidence="3" type="ORF">KP78_31360</name>
</gene>
<reference evidence="3 4" key="1">
    <citation type="submission" date="2015-01" db="EMBL/GenBank/DDBJ databases">
        <title>Genome sequencing of Jeotgalibacillus soli.</title>
        <authorList>
            <person name="Goh K.M."/>
            <person name="Chan K.-G."/>
            <person name="Yaakop A.S."/>
            <person name="Ee R."/>
            <person name="Gan H.M."/>
            <person name="Chan C.S."/>
        </authorList>
    </citation>
    <scope>NUCLEOTIDE SEQUENCE [LARGE SCALE GENOMIC DNA]</scope>
    <source>
        <strain evidence="3 4">P9</strain>
    </source>
</reference>
<feature type="transmembrane region" description="Helical" evidence="1">
    <location>
        <begin position="6"/>
        <end position="27"/>
    </location>
</feature>
<keyword evidence="1" id="KW-1133">Transmembrane helix</keyword>
<organism evidence="3 4">
    <name type="scientific">Jeotgalibacillus soli</name>
    <dbReference type="NCBI Taxonomy" id="889306"/>
    <lineage>
        <taxon>Bacteria</taxon>
        <taxon>Bacillati</taxon>
        <taxon>Bacillota</taxon>
        <taxon>Bacilli</taxon>
        <taxon>Bacillales</taxon>
        <taxon>Caryophanaceae</taxon>
        <taxon>Jeotgalibacillus</taxon>
    </lineage>
</organism>
<dbReference type="SUPFAM" id="SSF54403">
    <property type="entry name" value="Cystatin/monellin"/>
    <property type="match status" value="2"/>
</dbReference>
<dbReference type="Pfam" id="PF17881">
    <property type="entry name" value="TseB"/>
    <property type="match status" value="1"/>
</dbReference>
<proteinExistence type="predicted"/>
<dbReference type="Proteomes" id="UP000031938">
    <property type="component" value="Unassembled WGS sequence"/>
</dbReference>
<evidence type="ECO:0000313" key="4">
    <source>
        <dbReference type="Proteomes" id="UP000031938"/>
    </source>
</evidence>
<evidence type="ECO:0000259" key="2">
    <source>
        <dbReference type="Pfam" id="PF17881"/>
    </source>
</evidence>
<evidence type="ECO:0000256" key="1">
    <source>
        <dbReference type="SAM" id="Phobius"/>
    </source>
</evidence>
<name>A0A0C2V581_9BACL</name>
<keyword evidence="1" id="KW-0812">Transmembrane</keyword>
<dbReference type="STRING" id="889306.KP78_31360"/>
<dbReference type="OrthoDB" id="2381181at2"/>
<evidence type="ECO:0000313" key="3">
    <source>
        <dbReference type="EMBL" id="KIL44172.1"/>
    </source>
</evidence>
<dbReference type="InterPro" id="IPR046350">
    <property type="entry name" value="Cystatin_sf"/>
</dbReference>
<dbReference type="EMBL" id="JXRP01000019">
    <property type="protein sequence ID" value="KIL44172.1"/>
    <property type="molecule type" value="Genomic_DNA"/>
</dbReference>
<comment type="caution">
    <text evidence="3">The sequence shown here is derived from an EMBL/GenBank/DDBJ whole genome shotgun (WGS) entry which is preliminary data.</text>
</comment>
<feature type="domain" description="Cell wall elongation regulator TseB-like" evidence="2">
    <location>
        <begin position="37"/>
        <end position="81"/>
    </location>
</feature>
<dbReference type="InterPro" id="IPR041401">
    <property type="entry name" value="TseB-like_dom"/>
</dbReference>
<keyword evidence="1" id="KW-0472">Membrane</keyword>
<dbReference type="Gene3D" id="3.10.450.40">
    <property type="match status" value="2"/>
</dbReference>
<protein>
    <recommendedName>
        <fullName evidence="2">Cell wall elongation regulator TseB-like domain-containing protein</fullName>
    </recommendedName>
</protein>
<dbReference type="RefSeq" id="WP_041090083.1">
    <property type="nucleotide sequence ID" value="NZ_JXRP01000019.1"/>
</dbReference>
<accession>A0A0C2V581</accession>
<dbReference type="PATRIC" id="fig|889306.3.peg.3149"/>
<sequence length="158" mass="18180">MKKWIVIILSLLTVVVITLFISIYVIARQPLTSSIEEAVVVAQNDLEMQSIDDQYIYNGTNSYVVVTGISRDTEQIVAWIPRDEGEIVTRQLEDGITQDEVFAMLEQEDSLSKVTSIKLGYESVGPVWEIKYEDQDANLNYYYVLFDTGEWWRTINNL</sequence>